<comment type="caution">
    <text evidence="1">The sequence shown here is derived from an EMBL/GenBank/DDBJ whole genome shotgun (WGS) entry which is preliminary data.</text>
</comment>
<accession>S9V2X6</accession>
<protein>
    <submittedName>
        <fullName evidence="1">Uncharacterized protein</fullName>
    </submittedName>
</protein>
<dbReference type="OrthoDB" id="277086at2759"/>
<organism evidence="1 2">
    <name type="scientific">Strigomonas culicis</name>
    <dbReference type="NCBI Taxonomy" id="28005"/>
    <lineage>
        <taxon>Eukaryota</taxon>
        <taxon>Discoba</taxon>
        <taxon>Euglenozoa</taxon>
        <taxon>Kinetoplastea</taxon>
        <taxon>Metakinetoplastina</taxon>
        <taxon>Trypanosomatida</taxon>
        <taxon>Trypanosomatidae</taxon>
        <taxon>Strigomonadinae</taxon>
        <taxon>Strigomonas</taxon>
    </lineage>
</organism>
<keyword evidence="2" id="KW-1185">Reference proteome</keyword>
<dbReference type="EMBL" id="ATMH01008628">
    <property type="protein sequence ID" value="EPY21261.1"/>
    <property type="molecule type" value="Genomic_DNA"/>
</dbReference>
<evidence type="ECO:0000313" key="1">
    <source>
        <dbReference type="EMBL" id="EPY21261.1"/>
    </source>
</evidence>
<sequence>MSIPFADLCHELAQLQIQLLRREGSPNALAKQALQLLRLNRDSIAYQPSNRAFVSLFLRSCASLLPHVPLRDGVHALEALEYSFPLAKSFVEMSASEDVNESSTTLRSLMNLDTLYSKLASNENNFPLDEVPFYKAPDSYAPGRFAELITPAYDRAMSMLRSNPSLAHTLSVLTLLEGTSKVYGSQFRFTPATAADINSLLPTKNKIQMEAKVQRCYGARELLSRLREKELSRLDAGMCLSTMANTGFYDANLCNYSCGVLYTSHPLLSSPQLCQIVYALGVLQHRHVHQRFFSSLISAKKCTAEGVLKHVMGLAMLRLPPPDEKTLMDGVFLHALRGAGDDSGHGTPHARYSEPMGRDYNLSPLWYIDMGHALSCLGVHHAKFKLSIARKARRSIARLSTAERCKLLYALGGIRDQDVPAALQSAWQNKVHKTVGITSLKLEDIHPQEGPCVMNALLFCGIRQHRRVPQVRSFRAEENPVDALLQTWAATPREQVLRLAERIETGHFDGSAPSKMLTNVVRTVAGTLADTSVPVEERHRLAPLCAAVDAHVADMTAQEALGTMEALQQMGVLTGNKVTYELLLRQLWRDRDELSVEQRQRCFRVLQQVKGAIAVDVAEELYQFVVSH</sequence>
<evidence type="ECO:0000313" key="2">
    <source>
        <dbReference type="Proteomes" id="UP000015354"/>
    </source>
</evidence>
<reference evidence="1 2" key="1">
    <citation type="journal article" date="2013" name="PLoS ONE">
        <title>Predicting the Proteins of Angomonas deanei, Strigomonas culicis and Their Respective Endosymbionts Reveals New Aspects of the Trypanosomatidae Family.</title>
        <authorList>
            <person name="Motta M.C."/>
            <person name="Martins A.C."/>
            <person name="de Souza S.S."/>
            <person name="Catta-Preta C.M."/>
            <person name="Silva R."/>
            <person name="Klein C.C."/>
            <person name="de Almeida L.G."/>
            <person name="de Lima Cunha O."/>
            <person name="Ciapina L.P."/>
            <person name="Brocchi M."/>
            <person name="Colabardini A.C."/>
            <person name="de Araujo Lima B."/>
            <person name="Machado C.R."/>
            <person name="de Almeida Soares C.M."/>
            <person name="Probst C.M."/>
            <person name="de Menezes C.B."/>
            <person name="Thompson C.E."/>
            <person name="Bartholomeu D.C."/>
            <person name="Gradia D.F."/>
            <person name="Pavoni D.P."/>
            <person name="Grisard E.C."/>
            <person name="Fantinatti-Garboggini F."/>
            <person name="Marchini F.K."/>
            <person name="Rodrigues-Luiz G.F."/>
            <person name="Wagner G."/>
            <person name="Goldman G.H."/>
            <person name="Fietto J.L."/>
            <person name="Elias M.C."/>
            <person name="Goldman M.H."/>
            <person name="Sagot M.F."/>
            <person name="Pereira M."/>
            <person name="Stoco P.H."/>
            <person name="de Mendonca-Neto R.P."/>
            <person name="Teixeira S.M."/>
            <person name="Maciel T.E."/>
            <person name="de Oliveira Mendes T.A."/>
            <person name="Urmenyi T.P."/>
            <person name="de Souza W."/>
            <person name="Schenkman S."/>
            <person name="de Vasconcelos A.T."/>
        </authorList>
    </citation>
    <scope>NUCLEOTIDE SEQUENCE [LARGE SCALE GENOMIC DNA]</scope>
</reference>
<dbReference type="Proteomes" id="UP000015354">
    <property type="component" value="Unassembled WGS sequence"/>
</dbReference>
<dbReference type="AlphaFoldDB" id="S9V2X6"/>
<gene>
    <name evidence="1" type="ORF">STCU_08628</name>
</gene>
<proteinExistence type="predicted"/>
<name>S9V2X6_9TRYP</name>